<gene>
    <name evidence="3" type="ORF">ACFQS8_12040</name>
</gene>
<dbReference type="PROSITE" id="PS50828">
    <property type="entry name" value="SMR"/>
    <property type="match status" value="1"/>
</dbReference>
<sequence length="196" mass="21871">MAKRPISEAEMRLWKKVAKTVTPNKKTTVKSKVEVEDFSKLLSSHSHLDAPGFRLGIAKTTSPKKQSQVTDLQRKILNPEPDSIPDTPLLNREKDRRVRRGQTAVDASIDLHGFTQIAARSALSAFLMHHRNDGAKCVLVITGKGKLGTGVIKRRLLSWLDEPDIRAHVSSYALAHQKHGGAGAYYVFLRKFGQQR</sequence>
<accession>A0ABW2IN73</accession>
<keyword evidence="4" id="KW-1185">Reference proteome</keyword>
<dbReference type="SMART" id="SM00463">
    <property type="entry name" value="SMR"/>
    <property type="match status" value="1"/>
</dbReference>
<evidence type="ECO:0000313" key="3">
    <source>
        <dbReference type="EMBL" id="MFC7292352.1"/>
    </source>
</evidence>
<feature type="compositionally biased region" description="Polar residues" evidence="1">
    <location>
        <begin position="59"/>
        <end position="71"/>
    </location>
</feature>
<protein>
    <submittedName>
        <fullName evidence="3">Smr/MutS family protein</fullName>
    </submittedName>
</protein>
<evidence type="ECO:0000259" key="2">
    <source>
        <dbReference type="PROSITE" id="PS50828"/>
    </source>
</evidence>
<organism evidence="3 4">
    <name type="scientific">Hirschia litorea</name>
    <dbReference type="NCBI Taxonomy" id="1199156"/>
    <lineage>
        <taxon>Bacteria</taxon>
        <taxon>Pseudomonadati</taxon>
        <taxon>Pseudomonadota</taxon>
        <taxon>Alphaproteobacteria</taxon>
        <taxon>Hyphomonadales</taxon>
        <taxon>Hyphomonadaceae</taxon>
        <taxon>Hirschia</taxon>
    </lineage>
</organism>
<dbReference type="Proteomes" id="UP001596492">
    <property type="component" value="Unassembled WGS sequence"/>
</dbReference>
<dbReference type="SUPFAM" id="SSF160443">
    <property type="entry name" value="SMR domain-like"/>
    <property type="match status" value="1"/>
</dbReference>
<reference evidence="4" key="1">
    <citation type="journal article" date="2019" name="Int. J. Syst. Evol. Microbiol.">
        <title>The Global Catalogue of Microorganisms (GCM) 10K type strain sequencing project: providing services to taxonomists for standard genome sequencing and annotation.</title>
        <authorList>
            <consortium name="The Broad Institute Genomics Platform"/>
            <consortium name="The Broad Institute Genome Sequencing Center for Infectious Disease"/>
            <person name="Wu L."/>
            <person name="Ma J."/>
        </authorList>
    </citation>
    <scope>NUCLEOTIDE SEQUENCE [LARGE SCALE GENOMIC DNA]</scope>
    <source>
        <strain evidence="4">CCUG 51308</strain>
    </source>
</reference>
<dbReference type="InterPro" id="IPR036063">
    <property type="entry name" value="Smr_dom_sf"/>
</dbReference>
<proteinExistence type="predicted"/>
<dbReference type="PANTHER" id="PTHR35562">
    <property type="entry name" value="DNA ENDONUCLEASE SMRA-RELATED"/>
    <property type="match status" value="1"/>
</dbReference>
<dbReference type="RefSeq" id="WP_382167716.1">
    <property type="nucleotide sequence ID" value="NZ_JBHTBR010000005.1"/>
</dbReference>
<dbReference type="PANTHER" id="PTHR35562:SF2">
    <property type="entry name" value="DNA ENDONUCLEASE SMRA-RELATED"/>
    <property type="match status" value="1"/>
</dbReference>
<dbReference type="Gene3D" id="3.30.1370.110">
    <property type="match status" value="1"/>
</dbReference>
<dbReference type="InterPro" id="IPR002625">
    <property type="entry name" value="Smr_dom"/>
</dbReference>
<feature type="region of interest" description="Disordered" evidence="1">
    <location>
        <begin position="59"/>
        <end position="98"/>
    </location>
</feature>
<evidence type="ECO:0000313" key="4">
    <source>
        <dbReference type="Proteomes" id="UP001596492"/>
    </source>
</evidence>
<evidence type="ECO:0000256" key="1">
    <source>
        <dbReference type="SAM" id="MobiDB-lite"/>
    </source>
</evidence>
<dbReference type="Pfam" id="PF01713">
    <property type="entry name" value="Smr"/>
    <property type="match status" value="1"/>
</dbReference>
<feature type="domain" description="Smr" evidence="2">
    <location>
        <begin position="109"/>
        <end position="190"/>
    </location>
</feature>
<name>A0ABW2IN73_9PROT</name>
<comment type="caution">
    <text evidence="3">The sequence shown here is derived from an EMBL/GenBank/DDBJ whole genome shotgun (WGS) entry which is preliminary data.</text>
</comment>
<dbReference type="EMBL" id="JBHTBR010000005">
    <property type="protein sequence ID" value="MFC7292352.1"/>
    <property type="molecule type" value="Genomic_DNA"/>
</dbReference>